<feature type="transmembrane region" description="Helical" evidence="8">
    <location>
        <begin position="113"/>
        <end position="131"/>
    </location>
</feature>
<feature type="transmembrane region" description="Helical" evidence="8">
    <location>
        <begin position="7"/>
        <end position="29"/>
    </location>
</feature>
<accession>A0A553H0V8</accession>
<feature type="transmembrane region" description="Helical" evidence="8">
    <location>
        <begin position="261"/>
        <end position="278"/>
    </location>
</feature>
<evidence type="ECO:0000313" key="10">
    <source>
        <dbReference type="Proteomes" id="UP000315235"/>
    </source>
</evidence>
<dbReference type="GO" id="GO:0016763">
    <property type="term" value="F:pentosyltransferase activity"/>
    <property type="evidence" value="ECO:0007669"/>
    <property type="project" value="TreeGrafter"/>
</dbReference>
<dbReference type="PANTHER" id="PTHR33908">
    <property type="entry name" value="MANNOSYLTRANSFERASE YKCB-RELATED"/>
    <property type="match status" value="1"/>
</dbReference>
<keyword evidence="5 8" id="KW-0812">Transmembrane</keyword>
<dbReference type="GO" id="GO:0009103">
    <property type="term" value="P:lipopolysaccharide biosynthetic process"/>
    <property type="evidence" value="ECO:0007669"/>
    <property type="project" value="UniProtKB-ARBA"/>
</dbReference>
<keyword evidence="3" id="KW-0328">Glycosyltransferase</keyword>
<evidence type="ECO:0000256" key="3">
    <source>
        <dbReference type="ARBA" id="ARBA00022676"/>
    </source>
</evidence>
<dbReference type="Proteomes" id="UP000315235">
    <property type="component" value="Unassembled WGS sequence"/>
</dbReference>
<protein>
    <recommendedName>
        <fullName evidence="11">Glycosyltransferase RgtA/B/C/D-like domain-containing protein</fullName>
    </recommendedName>
</protein>
<evidence type="ECO:0000256" key="8">
    <source>
        <dbReference type="SAM" id="Phobius"/>
    </source>
</evidence>
<evidence type="ECO:0000256" key="5">
    <source>
        <dbReference type="ARBA" id="ARBA00022692"/>
    </source>
</evidence>
<comment type="subcellular location">
    <subcellularLocation>
        <location evidence="1">Cell membrane</location>
        <topology evidence="1">Multi-pass membrane protein</topology>
    </subcellularLocation>
</comment>
<sequence>MLSARNATCLGLAALFALGLLHVALYWFYQPDDAFIYAVYVKNWVAGNGMTFNGERVEGFSSVSWTWLSALLARCGAEPLQAAKALGLASYLATAALLLHLHRRFEGSVQAGPRLALLAMFVAFPLLALWAPAAMEGIFFALLLVASCYACFLAGETGRVRHFALAGLVFGGLALTRPEGGAFFGALLVYAASRALRGRPVSARGLLAAALVFAGVLGLLLLWRYRLFGELLPTTVSAKTGDLATQVAEGLRYVTRFATDYGYLLLPYLAATALLLRRGGNPGWWAWIVFIHVGGYLAFNLLVGGDWMIGYRFLMPVAPLMIGICALALTGLPRAAGLLAVAFVGYSLWLSTQLYAEARTERMATEWDVVMGKRIAEMALPPDSRIAVVDAGAIPYYSGLPTIDMVGLNNRHISQLPGGFMQKWDNDYVLSLAPRVIQLHTYREPSTDEVLPSPDFRGSQLLFYTQAFQRWYDLDPASYIPHLFVRRATPRPAGEGRFAFEADGQLSADRSSLRLRLKKTGAESWTRLIDDPHTVGWQVSVVDNAGADMRHVFLPLDRPLAQGETVTVDVPLAAVGEGAYRVLACPMFNPTVRFPQCNDGFAVDLPLGGGEAAVSGTLGFADPRLSFQNWSTPEPTHRWTLGTASELAFGVQDVAALKGELGLELTALGQQAVELWLNDIRVFSGSVDGEQRIDLQHVPYREGRNVVRILTPDARAPNVADERMLGVALRTIRIE</sequence>
<gene>
    <name evidence="9" type="ORF">FM069_06505</name>
</gene>
<feature type="transmembrane region" description="Helical" evidence="8">
    <location>
        <begin position="137"/>
        <end position="155"/>
    </location>
</feature>
<keyword evidence="6 8" id="KW-1133">Transmembrane helix</keyword>
<evidence type="ECO:0000256" key="6">
    <source>
        <dbReference type="ARBA" id="ARBA00022989"/>
    </source>
</evidence>
<dbReference type="OrthoDB" id="9792148at2"/>
<dbReference type="GO" id="GO:0005886">
    <property type="term" value="C:plasma membrane"/>
    <property type="evidence" value="ECO:0007669"/>
    <property type="project" value="UniProtKB-SubCell"/>
</dbReference>
<feature type="transmembrane region" description="Helical" evidence="8">
    <location>
        <begin position="284"/>
        <end position="303"/>
    </location>
</feature>
<evidence type="ECO:0000256" key="7">
    <source>
        <dbReference type="ARBA" id="ARBA00023136"/>
    </source>
</evidence>
<organism evidence="9 10">
    <name type="scientific">Pseudomonas mangiferae</name>
    <dbReference type="NCBI Taxonomy" id="2593654"/>
    <lineage>
        <taxon>Bacteria</taxon>
        <taxon>Pseudomonadati</taxon>
        <taxon>Pseudomonadota</taxon>
        <taxon>Gammaproteobacteria</taxon>
        <taxon>Pseudomonadales</taxon>
        <taxon>Pseudomonadaceae</taxon>
        <taxon>Pseudomonas</taxon>
    </lineage>
</organism>
<evidence type="ECO:0000256" key="1">
    <source>
        <dbReference type="ARBA" id="ARBA00004651"/>
    </source>
</evidence>
<keyword evidence="4" id="KW-0808">Transferase</keyword>
<keyword evidence="2" id="KW-1003">Cell membrane</keyword>
<evidence type="ECO:0000313" key="9">
    <source>
        <dbReference type="EMBL" id="TRX75386.1"/>
    </source>
</evidence>
<keyword evidence="10" id="KW-1185">Reference proteome</keyword>
<dbReference type="EMBL" id="VJOY01000004">
    <property type="protein sequence ID" value="TRX75386.1"/>
    <property type="molecule type" value="Genomic_DNA"/>
</dbReference>
<proteinExistence type="predicted"/>
<evidence type="ECO:0000256" key="2">
    <source>
        <dbReference type="ARBA" id="ARBA00022475"/>
    </source>
</evidence>
<dbReference type="AlphaFoldDB" id="A0A553H0V8"/>
<feature type="transmembrane region" description="Helical" evidence="8">
    <location>
        <begin position="203"/>
        <end position="223"/>
    </location>
</feature>
<dbReference type="RefSeq" id="WP_143487478.1">
    <property type="nucleotide sequence ID" value="NZ_VJOY01000004.1"/>
</dbReference>
<comment type="caution">
    <text evidence="9">The sequence shown here is derived from an EMBL/GenBank/DDBJ whole genome shotgun (WGS) entry which is preliminary data.</text>
</comment>
<feature type="transmembrane region" description="Helical" evidence="8">
    <location>
        <begin position="310"/>
        <end position="329"/>
    </location>
</feature>
<feature type="transmembrane region" description="Helical" evidence="8">
    <location>
        <begin position="167"/>
        <end position="191"/>
    </location>
</feature>
<dbReference type="InterPro" id="IPR050297">
    <property type="entry name" value="LipidA_mod_glycosyltrf_83"/>
</dbReference>
<name>A0A553H0V8_9PSED</name>
<feature type="transmembrane region" description="Helical" evidence="8">
    <location>
        <begin position="82"/>
        <end position="101"/>
    </location>
</feature>
<evidence type="ECO:0000256" key="4">
    <source>
        <dbReference type="ARBA" id="ARBA00022679"/>
    </source>
</evidence>
<reference evidence="9 10" key="1">
    <citation type="submission" date="2019-07" db="EMBL/GenBank/DDBJ databases">
        <title>Pseudomonas mangiferae sp. nov., isolated from bark of mango tree in Thailand.</title>
        <authorList>
            <person name="Srisuk N."/>
            <person name="Anurat P."/>
        </authorList>
    </citation>
    <scope>NUCLEOTIDE SEQUENCE [LARGE SCALE GENOMIC DNA]</scope>
    <source>
        <strain evidence="9 10">DMKU_BBB3-04</strain>
    </source>
</reference>
<dbReference type="PANTHER" id="PTHR33908:SF11">
    <property type="entry name" value="MEMBRANE PROTEIN"/>
    <property type="match status" value="1"/>
</dbReference>
<keyword evidence="7 8" id="KW-0472">Membrane</keyword>
<evidence type="ECO:0008006" key="11">
    <source>
        <dbReference type="Google" id="ProtNLM"/>
    </source>
</evidence>